<dbReference type="Proteomes" id="UP000233597">
    <property type="component" value="Unassembled WGS sequence"/>
</dbReference>
<accession>A0A2N3KYJ7</accession>
<dbReference type="PROSITE" id="PS00061">
    <property type="entry name" value="ADH_SHORT"/>
    <property type="match status" value="1"/>
</dbReference>
<dbReference type="CDD" id="cd05374">
    <property type="entry name" value="17beta-HSD-like_SDR_c"/>
    <property type="match status" value="1"/>
</dbReference>
<dbReference type="PRINTS" id="PR00081">
    <property type="entry name" value="GDHRDH"/>
</dbReference>
<dbReference type="InterPro" id="IPR002347">
    <property type="entry name" value="SDR_fam"/>
</dbReference>
<dbReference type="Gene3D" id="3.40.50.720">
    <property type="entry name" value="NAD(P)-binding Rossmann-like Domain"/>
    <property type="match status" value="1"/>
</dbReference>
<dbReference type="InterPro" id="IPR020904">
    <property type="entry name" value="Sc_DH/Rdtase_CS"/>
</dbReference>
<protein>
    <submittedName>
        <fullName evidence="4">Short-chain dehydrogenase/reductase</fullName>
    </submittedName>
</protein>
<gene>
    <name evidence="4" type="ORF">COO20_05255</name>
</gene>
<dbReference type="PANTHER" id="PTHR43976">
    <property type="entry name" value="SHORT CHAIN DEHYDROGENASE"/>
    <property type="match status" value="1"/>
</dbReference>
<organism evidence="4 5">
    <name type="scientific">Thalassospira marina</name>
    <dbReference type="NCBI Taxonomy" id="2048283"/>
    <lineage>
        <taxon>Bacteria</taxon>
        <taxon>Pseudomonadati</taxon>
        <taxon>Pseudomonadota</taxon>
        <taxon>Alphaproteobacteria</taxon>
        <taxon>Rhodospirillales</taxon>
        <taxon>Thalassospiraceae</taxon>
        <taxon>Thalassospira</taxon>
    </lineage>
</organism>
<comment type="caution">
    <text evidence="4">The sequence shown here is derived from an EMBL/GenBank/DDBJ whole genome shotgun (WGS) entry which is preliminary data.</text>
</comment>
<comment type="similarity">
    <text evidence="1 3">Belongs to the short-chain dehydrogenases/reductases (SDR) family.</text>
</comment>
<reference evidence="4 5" key="1">
    <citation type="submission" date="2017-09" db="EMBL/GenBank/DDBJ databases">
        <title>Biodiversity and function of Thalassospira species in the particle-attached aromatic-hydrocarbon-degrading consortia from the surface seawater of the South China Sea.</title>
        <authorList>
            <person name="Dong C."/>
            <person name="Liu R."/>
            <person name="Shao Z."/>
        </authorList>
    </citation>
    <scope>NUCLEOTIDE SEQUENCE [LARGE SCALE GENOMIC DNA]</scope>
    <source>
        <strain evidence="4 5">CSC1P2</strain>
    </source>
</reference>
<dbReference type="InterPro" id="IPR036291">
    <property type="entry name" value="NAD(P)-bd_dom_sf"/>
</dbReference>
<evidence type="ECO:0000256" key="2">
    <source>
        <dbReference type="ARBA" id="ARBA00023002"/>
    </source>
</evidence>
<dbReference type="SUPFAM" id="SSF51735">
    <property type="entry name" value="NAD(P)-binding Rossmann-fold domains"/>
    <property type="match status" value="1"/>
</dbReference>
<proteinExistence type="inferred from homology"/>
<evidence type="ECO:0000313" key="4">
    <source>
        <dbReference type="EMBL" id="PKR55567.1"/>
    </source>
</evidence>
<dbReference type="Pfam" id="PF00106">
    <property type="entry name" value="adh_short"/>
    <property type="match status" value="1"/>
</dbReference>
<dbReference type="AlphaFoldDB" id="A0A2N3KYJ7"/>
<dbReference type="PRINTS" id="PR00080">
    <property type="entry name" value="SDRFAMILY"/>
</dbReference>
<dbReference type="InterPro" id="IPR051911">
    <property type="entry name" value="SDR_oxidoreductase"/>
</dbReference>
<dbReference type="OrthoDB" id="8477999at2"/>
<evidence type="ECO:0000313" key="5">
    <source>
        <dbReference type="Proteomes" id="UP000233597"/>
    </source>
</evidence>
<evidence type="ECO:0000256" key="1">
    <source>
        <dbReference type="ARBA" id="ARBA00006484"/>
    </source>
</evidence>
<keyword evidence="2" id="KW-0560">Oxidoreductase</keyword>
<dbReference type="GO" id="GO:0016491">
    <property type="term" value="F:oxidoreductase activity"/>
    <property type="evidence" value="ECO:0007669"/>
    <property type="project" value="UniProtKB-KW"/>
</dbReference>
<dbReference type="PANTHER" id="PTHR43976:SF16">
    <property type="entry name" value="SHORT-CHAIN DEHYDROGENASE_REDUCTASE FAMILY PROTEIN"/>
    <property type="match status" value="1"/>
</dbReference>
<dbReference type="EMBL" id="NWTK01000002">
    <property type="protein sequence ID" value="PKR55567.1"/>
    <property type="molecule type" value="Genomic_DNA"/>
</dbReference>
<evidence type="ECO:0000256" key="3">
    <source>
        <dbReference type="RuleBase" id="RU000363"/>
    </source>
</evidence>
<sequence>MSQKTILITGTSSGIGRASVKRFATLGWNVVATMRNPEKESELGNLANVLVTRLDVQDTASIDAAIEAGIAKFGQLDVLVNNAGFGQYGLFEGLSTNQIETQFQVNLFGVMDVMRAALPHFRARKSGLVINVSSGAGVFGLPMISAYCASKFALEGFSEAVSYELASQGIGVKLVIPHGGVAETSFHDRSAQELAQGPGLDDYHDFQQQMTALFGKMGGGRLMDADYVAGFIALAATDGSNQLRYYVGDDARGFVDARLYKGEAAYMAHMRSFFVPQS</sequence>
<dbReference type="RefSeq" id="WP_101264615.1">
    <property type="nucleotide sequence ID" value="NZ_NWTK01000002.1"/>
</dbReference>
<name>A0A2N3KYJ7_9PROT</name>